<name>A0ABU6TI78_9FABA</name>
<gene>
    <name evidence="2" type="ORF">PIB30_051061</name>
</gene>
<reference evidence="2 3" key="1">
    <citation type="journal article" date="2023" name="Plants (Basel)">
        <title>Bridging the Gap: Combining Genomics and Transcriptomics Approaches to Understand Stylosanthes scabra, an Orphan Legume from the Brazilian Caatinga.</title>
        <authorList>
            <person name="Ferreira-Neto J.R.C."/>
            <person name="da Silva M.D."/>
            <person name="Binneck E."/>
            <person name="de Melo N.F."/>
            <person name="da Silva R.H."/>
            <person name="de Melo A.L.T.M."/>
            <person name="Pandolfi V."/>
            <person name="Bustamante F.O."/>
            <person name="Brasileiro-Vidal A.C."/>
            <person name="Benko-Iseppon A.M."/>
        </authorList>
    </citation>
    <scope>NUCLEOTIDE SEQUENCE [LARGE SCALE GENOMIC DNA]</scope>
    <source>
        <tissue evidence="2">Leaves</tissue>
    </source>
</reference>
<evidence type="ECO:0000313" key="3">
    <source>
        <dbReference type="Proteomes" id="UP001341840"/>
    </source>
</evidence>
<dbReference type="EMBL" id="JASCZI010090978">
    <property type="protein sequence ID" value="MED6148227.1"/>
    <property type="molecule type" value="Genomic_DNA"/>
</dbReference>
<comment type="caution">
    <text evidence="2">The sequence shown here is derived from an EMBL/GenBank/DDBJ whole genome shotgun (WGS) entry which is preliminary data.</text>
</comment>
<proteinExistence type="predicted"/>
<organism evidence="2 3">
    <name type="scientific">Stylosanthes scabra</name>
    <dbReference type="NCBI Taxonomy" id="79078"/>
    <lineage>
        <taxon>Eukaryota</taxon>
        <taxon>Viridiplantae</taxon>
        <taxon>Streptophyta</taxon>
        <taxon>Embryophyta</taxon>
        <taxon>Tracheophyta</taxon>
        <taxon>Spermatophyta</taxon>
        <taxon>Magnoliopsida</taxon>
        <taxon>eudicotyledons</taxon>
        <taxon>Gunneridae</taxon>
        <taxon>Pentapetalae</taxon>
        <taxon>rosids</taxon>
        <taxon>fabids</taxon>
        <taxon>Fabales</taxon>
        <taxon>Fabaceae</taxon>
        <taxon>Papilionoideae</taxon>
        <taxon>50 kb inversion clade</taxon>
        <taxon>dalbergioids sensu lato</taxon>
        <taxon>Dalbergieae</taxon>
        <taxon>Pterocarpus clade</taxon>
        <taxon>Stylosanthes</taxon>
    </lineage>
</organism>
<protein>
    <submittedName>
        <fullName evidence="2">Uncharacterized protein</fullName>
    </submittedName>
</protein>
<evidence type="ECO:0000313" key="2">
    <source>
        <dbReference type="EMBL" id="MED6148227.1"/>
    </source>
</evidence>
<dbReference type="Proteomes" id="UP001341840">
    <property type="component" value="Unassembled WGS sequence"/>
</dbReference>
<keyword evidence="3" id="KW-1185">Reference proteome</keyword>
<sequence length="319" mass="36496">MELIAAMNAAVSEGGSESTGTLHTWKSLVVAENPPARENSKHPFSLAILSEELPKKFKYPTDMEPYDGSSDPKHHLDAFDNRMVLLNASDATKSRKSPCGTIWTASTLNALRLRDWNVKQPSWHWLKASERIPIPQKPYQEATQLWKRFRKYLMNTCNKKKDKRHHRGDRNAYYKYQKQNGHDTEDCCDLLEFVEKCLKKGKFREYTGRSGDRRDDRRTRQRADSPKKSTEGKNEPKDGVVRTEIKMISGGLPDEGNPPSRKATKRSKHSCLAVEVMPRALHDKPPPEITFFSEEIGRTTDTLNPPLVISMDVFDATIR</sequence>
<feature type="region of interest" description="Disordered" evidence="1">
    <location>
        <begin position="206"/>
        <end position="242"/>
    </location>
</feature>
<evidence type="ECO:0000256" key="1">
    <source>
        <dbReference type="SAM" id="MobiDB-lite"/>
    </source>
</evidence>
<accession>A0ABU6TI78</accession>